<dbReference type="AlphaFoldDB" id="A0A2P8HEA0"/>
<dbReference type="OrthoDB" id="2887093at2"/>
<evidence type="ECO:0000313" key="2">
    <source>
        <dbReference type="Proteomes" id="UP000242310"/>
    </source>
</evidence>
<name>A0A2P8HEA0_9BACI</name>
<accession>A0A2P8HEA0</accession>
<evidence type="ECO:0000313" key="1">
    <source>
        <dbReference type="EMBL" id="PSL44542.1"/>
    </source>
</evidence>
<gene>
    <name evidence="1" type="ORF">B0H94_108155</name>
</gene>
<proteinExistence type="predicted"/>
<dbReference type="Proteomes" id="UP000242310">
    <property type="component" value="Unassembled WGS sequence"/>
</dbReference>
<protein>
    <submittedName>
        <fullName evidence="1">Uncharacterized protein</fullName>
    </submittedName>
</protein>
<sequence>MQNIQMEFFLEMTVPDWLSILKKNERTIELVLPHDWAQLSKKDVEEIVQNVIMEKSEKLVH</sequence>
<keyword evidence="2" id="KW-1185">Reference proteome</keyword>
<dbReference type="RefSeq" id="WP_106589011.1">
    <property type="nucleotide sequence ID" value="NZ_PYAV01000008.1"/>
</dbReference>
<comment type="caution">
    <text evidence="1">The sequence shown here is derived from an EMBL/GenBank/DDBJ whole genome shotgun (WGS) entry which is preliminary data.</text>
</comment>
<reference evidence="1 2" key="1">
    <citation type="submission" date="2018-03" db="EMBL/GenBank/DDBJ databases">
        <title>Genomic Encyclopedia of Type Strains, Phase III (KMG-III): the genomes of soil and plant-associated and newly described type strains.</title>
        <authorList>
            <person name="Whitman W."/>
        </authorList>
    </citation>
    <scope>NUCLEOTIDE SEQUENCE [LARGE SCALE GENOMIC DNA]</scope>
    <source>
        <strain evidence="1 2">CGMCC 1.07653</strain>
    </source>
</reference>
<dbReference type="EMBL" id="PYAV01000008">
    <property type="protein sequence ID" value="PSL44542.1"/>
    <property type="molecule type" value="Genomic_DNA"/>
</dbReference>
<organism evidence="1 2">
    <name type="scientific">Salsuginibacillus halophilus</name>
    <dbReference type="NCBI Taxonomy" id="517424"/>
    <lineage>
        <taxon>Bacteria</taxon>
        <taxon>Bacillati</taxon>
        <taxon>Bacillota</taxon>
        <taxon>Bacilli</taxon>
        <taxon>Bacillales</taxon>
        <taxon>Bacillaceae</taxon>
        <taxon>Salsuginibacillus</taxon>
    </lineage>
</organism>